<evidence type="ECO:0000259" key="6">
    <source>
        <dbReference type="Pfam" id="PF03544"/>
    </source>
</evidence>
<sequence length="113" mass="11637">MVLIPLLLIALASSPPAEASEAGCEGIDPRLIHCPAPIAPRALGLTDGKVVVRLGVRPDGTVGEAKIVSSSGHRAWDRSAILAVTSWRFGASSDGFTKDLTLLLTVDGGTPPN</sequence>
<keyword evidence="3" id="KW-1133">Transmembrane helix</keyword>
<keyword evidence="5" id="KW-0732">Signal</keyword>
<gene>
    <name evidence="7" type="ORF">GCM10011521_28170</name>
</gene>
<keyword evidence="2" id="KW-0812">Transmembrane</keyword>
<dbReference type="InterPro" id="IPR037682">
    <property type="entry name" value="TonB_C"/>
</dbReference>
<comment type="caution">
    <text evidence="7">The sequence shown here is derived from an EMBL/GenBank/DDBJ whole genome shotgun (WGS) entry which is preliminary data.</text>
</comment>
<evidence type="ECO:0000313" key="8">
    <source>
        <dbReference type="Proteomes" id="UP000623419"/>
    </source>
</evidence>
<dbReference type="Proteomes" id="UP000623419">
    <property type="component" value="Unassembled WGS sequence"/>
</dbReference>
<reference evidence="8" key="1">
    <citation type="journal article" date="2019" name="Int. J. Syst. Evol. Microbiol.">
        <title>The Global Catalogue of Microorganisms (GCM) 10K type strain sequencing project: providing services to taxonomists for standard genome sequencing and annotation.</title>
        <authorList>
            <consortium name="The Broad Institute Genomics Platform"/>
            <consortium name="The Broad Institute Genome Sequencing Center for Infectious Disease"/>
            <person name="Wu L."/>
            <person name="Ma J."/>
        </authorList>
    </citation>
    <scope>NUCLEOTIDE SEQUENCE [LARGE SCALE GENOMIC DNA]</scope>
    <source>
        <strain evidence="8">CGMCC 1.15905</strain>
    </source>
</reference>
<dbReference type="RefSeq" id="WP_188665840.1">
    <property type="nucleotide sequence ID" value="NZ_BMKC01000006.1"/>
</dbReference>
<keyword evidence="4" id="KW-0472">Membrane</keyword>
<dbReference type="SUPFAM" id="SSF74653">
    <property type="entry name" value="TolA/TonB C-terminal domain"/>
    <property type="match status" value="1"/>
</dbReference>
<evidence type="ECO:0000256" key="2">
    <source>
        <dbReference type="ARBA" id="ARBA00022692"/>
    </source>
</evidence>
<name>A0ABQ1HSE0_9GAMM</name>
<evidence type="ECO:0000313" key="7">
    <source>
        <dbReference type="EMBL" id="GGA88162.1"/>
    </source>
</evidence>
<proteinExistence type="predicted"/>
<dbReference type="NCBIfam" id="TIGR01352">
    <property type="entry name" value="tonB_Cterm"/>
    <property type="match status" value="1"/>
</dbReference>
<dbReference type="EMBL" id="BMKC01000006">
    <property type="protein sequence ID" value="GGA88162.1"/>
    <property type="molecule type" value="Genomic_DNA"/>
</dbReference>
<feature type="domain" description="TonB C-terminal" evidence="6">
    <location>
        <begin position="47"/>
        <end position="94"/>
    </location>
</feature>
<dbReference type="Gene3D" id="3.30.1150.10">
    <property type="match status" value="1"/>
</dbReference>
<dbReference type="InterPro" id="IPR006260">
    <property type="entry name" value="TonB/TolA_C"/>
</dbReference>
<feature type="signal peptide" evidence="5">
    <location>
        <begin position="1"/>
        <end position="19"/>
    </location>
</feature>
<evidence type="ECO:0000256" key="3">
    <source>
        <dbReference type="ARBA" id="ARBA00022989"/>
    </source>
</evidence>
<evidence type="ECO:0000256" key="5">
    <source>
        <dbReference type="SAM" id="SignalP"/>
    </source>
</evidence>
<organism evidence="7 8">
    <name type="scientific">Arenimonas soli</name>
    <dbReference type="NCBI Taxonomy" id="2269504"/>
    <lineage>
        <taxon>Bacteria</taxon>
        <taxon>Pseudomonadati</taxon>
        <taxon>Pseudomonadota</taxon>
        <taxon>Gammaproteobacteria</taxon>
        <taxon>Lysobacterales</taxon>
        <taxon>Lysobacteraceae</taxon>
        <taxon>Arenimonas</taxon>
    </lineage>
</organism>
<evidence type="ECO:0000256" key="1">
    <source>
        <dbReference type="ARBA" id="ARBA00004167"/>
    </source>
</evidence>
<protein>
    <recommendedName>
        <fullName evidence="6">TonB C-terminal domain-containing protein</fullName>
    </recommendedName>
</protein>
<keyword evidence="8" id="KW-1185">Reference proteome</keyword>
<comment type="subcellular location">
    <subcellularLocation>
        <location evidence="1">Membrane</location>
        <topology evidence="1">Single-pass membrane protein</topology>
    </subcellularLocation>
</comment>
<feature type="chain" id="PRO_5047481893" description="TonB C-terminal domain-containing protein" evidence="5">
    <location>
        <begin position="20"/>
        <end position="113"/>
    </location>
</feature>
<dbReference type="Pfam" id="PF03544">
    <property type="entry name" value="TonB_C"/>
    <property type="match status" value="1"/>
</dbReference>
<evidence type="ECO:0000256" key="4">
    <source>
        <dbReference type="ARBA" id="ARBA00023136"/>
    </source>
</evidence>
<accession>A0ABQ1HSE0</accession>